<evidence type="ECO:0000256" key="1">
    <source>
        <dbReference type="SAM" id="MobiDB-lite"/>
    </source>
</evidence>
<name>A0A9P1I3Q8_9PELO</name>
<reference evidence="3" key="1">
    <citation type="submission" date="2022-11" db="EMBL/GenBank/DDBJ databases">
        <authorList>
            <person name="Kikuchi T."/>
        </authorList>
    </citation>
    <scope>NUCLEOTIDE SEQUENCE</scope>
    <source>
        <strain evidence="3">PS1010</strain>
    </source>
</reference>
<dbReference type="Proteomes" id="UP001152747">
    <property type="component" value="Unassembled WGS sequence"/>
</dbReference>
<evidence type="ECO:0000313" key="3">
    <source>
        <dbReference type="EMBL" id="CAI5437530.1"/>
    </source>
</evidence>
<accession>A0A9P1I3Q8</accession>
<protein>
    <submittedName>
        <fullName evidence="3">Uncharacterized protein</fullName>
    </submittedName>
</protein>
<evidence type="ECO:0000256" key="2">
    <source>
        <dbReference type="SAM" id="SignalP"/>
    </source>
</evidence>
<keyword evidence="2" id="KW-0732">Signal</keyword>
<feature type="chain" id="PRO_5040318360" evidence="2">
    <location>
        <begin position="20"/>
        <end position="157"/>
    </location>
</feature>
<sequence>MSFNSLILLIALFAVFTNAQTSSRPVEIAAESNNATNIELTTETTIEVEVNKTEVSNTTEAEIATEAVNNPTTQAATNQDTTETINDNITIAAATDAAAATTEIIETTQINTASEEPAQEETPRTIAKSGDHEAPTSSGMTTNFASITTILIAVFMA</sequence>
<keyword evidence="4" id="KW-1185">Reference proteome</keyword>
<evidence type="ECO:0000313" key="4">
    <source>
        <dbReference type="Proteomes" id="UP001152747"/>
    </source>
</evidence>
<organism evidence="3 4">
    <name type="scientific">Caenorhabditis angaria</name>
    <dbReference type="NCBI Taxonomy" id="860376"/>
    <lineage>
        <taxon>Eukaryota</taxon>
        <taxon>Metazoa</taxon>
        <taxon>Ecdysozoa</taxon>
        <taxon>Nematoda</taxon>
        <taxon>Chromadorea</taxon>
        <taxon>Rhabditida</taxon>
        <taxon>Rhabditina</taxon>
        <taxon>Rhabditomorpha</taxon>
        <taxon>Rhabditoidea</taxon>
        <taxon>Rhabditidae</taxon>
        <taxon>Peloderinae</taxon>
        <taxon>Caenorhabditis</taxon>
    </lineage>
</organism>
<proteinExistence type="predicted"/>
<feature type="region of interest" description="Disordered" evidence="1">
    <location>
        <begin position="109"/>
        <end position="140"/>
    </location>
</feature>
<dbReference type="EMBL" id="CANHGI010000001">
    <property type="protein sequence ID" value="CAI5437530.1"/>
    <property type="molecule type" value="Genomic_DNA"/>
</dbReference>
<dbReference type="AlphaFoldDB" id="A0A9P1I3Q8"/>
<gene>
    <name evidence="3" type="ORF">CAMP_LOCUS167</name>
</gene>
<feature type="signal peptide" evidence="2">
    <location>
        <begin position="1"/>
        <end position="19"/>
    </location>
</feature>
<comment type="caution">
    <text evidence="3">The sequence shown here is derived from an EMBL/GenBank/DDBJ whole genome shotgun (WGS) entry which is preliminary data.</text>
</comment>